<name>A0A518EP91_9BACT</name>
<dbReference type="OrthoDB" id="5287961at2"/>
<dbReference type="Pfam" id="PF07593">
    <property type="entry name" value="UnbV_ASPIC"/>
    <property type="match status" value="1"/>
</dbReference>
<keyword evidence="1" id="KW-0732">Signal</keyword>
<sequence>MTKTEPHHPTDPEADHDAGDDAIIGKAFNRSLLAFAIIGVGIGALILLNREKEPEEIVKEKEVGVIKDVETDVETLPEVRFTDVTSEAGIDFVHENGATADKLLPETMGGGCAFFDYDRDGDEDLFLVNGRTWPHLEDGARVPGNRLYANDGAGHFTDMTEGSGLEGGTFGMGVAVADIDGNGWIDVFTTGIGGNRLYLNQGAGKFVDATASSGLAGDGAAWTTSAGFFDMDGDEDLDLFVCSYVRWSREIDQEVAYSLNGKDPAYGPPMNYGGTFSSLYRNEGGGRFTDVSETAGIQVRNSATGEPMGKALGVAFRDIDGDGDEDIFVANDTVQNHLFLNNGDGTFEESGAGTGFGYDRNGGATGAMGIDIGDFRGDGSFGVCIGNFANEMSSLFVKHPSKLRFSDDAIGEGIGSPSRLRLSFGMFFFDYDLDGRLDLLQVNGHLEETISENQASQEYEQPPQLFWNQGPDQRSCFVEVPPATAGDLSRKLVGRGSAYADIDLDGDLDVLMMQVGRAPVLLRNDQALGRHWLRVRLQQPGMNPDAIGATLELTTPHGALRRKITPTRSYLSQSELPMTFGLGAETPATLSLLVRWPDGSEQVVDALGSVDGTLTVKK</sequence>
<keyword evidence="2" id="KW-1133">Transmembrane helix</keyword>
<feature type="domain" description="ASPIC/UnbV" evidence="3">
    <location>
        <begin position="546"/>
        <end position="606"/>
    </location>
</feature>
<dbReference type="EMBL" id="CP036434">
    <property type="protein sequence ID" value="QDV05903.1"/>
    <property type="molecule type" value="Genomic_DNA"/>
</dbReference>
<dbReference type="InterPro" id="IPR028994">
    <property type="entry name" value="Integrin_alpha_N"/>
</dbReference>
<dbReference type="Pfam" id="PF13517">
    <property type="entry name" value="FG-GAP_3"/>
    <property type="match status" value="2"/>
</dbReference>
<proteinExistence type="predicted"/>
<organism evidence="4 5">
    <name type="scientific">Saltatorellus ferox</name>
    <dbReference type="NCBI Taxonomy" id="2528018"/>
    <lineage>
        <taxon>Bacteria</taxon>
        <taxon>Pseudomonadati</taxon>
        <taxon>Planctomycetota</taxon>
        <taxon>Planctomycetia</taxon>
        <taxon>Planctomycetia incertae sedis</taxon>
        <taxon>Saltatorellus</taxon>
    </lineage>
</organism>
<keyword evidence="2" id="KW-0812">Transmembrane</keyword>
<dbReference type="SUPFAM" id="SSF69318">
    <property type="entry name" value="Integrin alpha N-terminal domain"/>
    <property type="match status" value="1"/>
</dbReference>
<evidence type="ECO:0000259" key="3">
    <source>
        <dbReference type="Pfam" id="PF07593"/>
    </source>
</evidence>
<dbReference type="InterPro" id="IPR011519">
    <property type="entry name" value="UnbV_ASPIC"/>
</dbReference>
<dbReference type="RefSeq" id="WP_145195598.1">
    <property type="nucleotide sequence ID" value="NZ_CP036434.1"/>
</dbReference>
<evidence type="ECO:0000256" key="2">
    <source>
        <dbReference type="SAM" id="Phobius"/>
    </source>
</evidence>
<dbReference type="Proteomes" id="UP000320390">
    <property type="component" value="Chromosome"/>
</dbReference>
<accession>A0A518EP91</accession>
<gene>
    <name evidence="4" type="ORF">Poly30_14060</name>
</gene>
<evidence type="ECO:0000313" key="5">
    <source>
        <dbReference type="Proteomes" id="UP000320390"/>
    </source>
</evidence>
<dbReference type="PANTHER" id="PTHR16026:SF0">
    <property type="entry name" value="CARTILAGE ACIDIC PROTEIN 1"/>
    <property type="match status" value="1"/>
</dbReference>
<dbReference type="AlphaFoldDB" id="A0A518EP91"/>
<dbReference type="InterPro" id="IPR013517">
    <property type="entry name" value="FG-GAP"/>
</dbReference>
<dbReference type="Gene3D" id="2.130.10.130">
    <property type="entry name" value="Integrin alpha, N-terminal"/>
    <property type="match status" value="1"/>
</dbReference>
<protein>
    <submittedName>
        <fullName evidence="4">ASPIC and UnbV</fullName>
    </submittedName>
</protein>
<dbReference type="PANTHER" id="PTHR16026">
    <property type="entry name" value="CARTILAGE ACIDIC PROTEIN 1"/>
    <property type="match status" value="1"/>
</dbReference>
<keyword evidence="2" id="KW-0472">Membrane</keyword>
<dbReference type="InterPro" id="IPR027039">
    <property type="entry name" value="Crtac1"/>
</dbReference>
<feature type="transmembrane region" description="Helical" evidence="2">
    <location>
        <begin position="32"/>
        <end position="49"/>
    </location>
</feature>
<keyword evidence="5" id="KW-1185">Reference proteome</keyword>
<evidence type="ECO:0000313" key="4">
    <source>
        <dbReference type="EMBL" id="QDV05903.1"/>
    </source>
</evidence>
<evidence type="ECO:0000256" key="1">
    <source>
        <dbReference type="ARBA" id="ARBA00022729"/>
    </source>
</evidence>
<reference evidence="4 5" key="1">
    <citation type="submission" date="2019-02" db="EMBL/GenBank/DDBJ databases">
        <title>Deep-cultivation of Planctomycetes and their phenomic and genomic characterization uncovers novel biology.</title>
        <authorList>
            <person name="Wiegand S."/>
            <person name="Jogler M."/>
            <person name="Boedeker C."/>
            <person name="Pinto D."/>
            <person name="Vollmers J."/>
            <person name="Rivas-Marin E."/>
            <person name="Kohn T."/>
            <person name="Peeters S.H."/>
            <person name="Heuer A."/>
            <person name="Rast P."/>
            <person name="Oberbeckmann S."/>
            <person name="Bunk B."/>
            <person name="Jeske O."/>
            <person name="Meyerdierks A."/>
            <person name="Storesund J.E."/>
            <person name="Kallscheuer N."/>
            <person name="Luecker S."/>
            <person name="Lage O.M."/>
            <person name="Pohl T."/>
            <person name="Merkel B.J."/>
            <person name="Hornburger P."/>
            <person name="Mueller R.-W."/>
            <person name="Bruemmer F."/>
            <person name="Labrenz M."/>
            <person name="Spormann A.M."/>
            <person name="Op den Camp H."/>
            <person name="Overmann J."/>
            <person name="Amann R."/>
            <person name="Jetten M.S.M."/>
            <person name="Mascher T."/>
            <person name="Medema M.H."/>
            <person name="Devos D.P."/>
            <person name="Kaster A.-K."/>
            <person name="Ovreas L."/>
            <person name="Rohde M."/>
            <person name="Galperin M.Y."/>
            <person name="Jogler C."/>
        </authorList>
    </citation>
    <scope>NUCLEOTIDE SEQUENCE [LARGE SCALE GENOMIC DNA]</scope>
    <source>
        <strain evidence="4 5">Poly30</strain>
    </source>
</reference>